<dbReference type="AlphaFoldDB" id="A0A915HNQ4"/>
<evidence type="ECO:0000313" key="1">
    <source>
        <dbReference type="Proteomes" id="UP000887565"/>
    </source>
</evidence>
<accession>A0A915HNQ4</accession>
<dbReference type="Proteomes" id="UP000887565">
    <property type="component" value="Unplaced"/>
</dbReference>
<name>A0A915HNQ4_ROMCU</name>
<protein>
    <submittedName>
        <fullName evidence="2">Uncharacterized protein</fullName>
    </submittedName>
</protein>
<evidence type="ECO:0000313" key="2">
    <source>
        <dbReference type="WBParaSite" id="nRc.2.0.1.t02982-RA"/>
    </source>
</evidence>
<sequence>MYFLISGKGAFAETPTAAPIISNYPISSLALSSVQIATKTSDSNMLPSDSIYPGNEEFVLDFAVVFF</sequence>
<dbReference type="WBParaSite" id="nRc.2.0.1.t02982-RA">
    <property type="protein sequence ID" value="nRc.2.0.1.t02982-RA"/>
    <property type="gene ID" value="nRc.2.0.1.g02982"/>
</dbReference>
<keyword evidence="1" id="KW-1185">Reference proteome</keyword>
<proteinExistence type="predicted"/>
<reference evidence="2" key="1">
    <citation type="submission" date="2022-11" db="UniProtKB">
        <authorList>
            <consortium name="WormBaseParasite"/>
        </authorList>
    </citation>
    <scope>IDENTIFICATION</scope>
</reference>
<organism evidence="1 2">
    <name type="scientific">Romanomermis culicivorax</name>
    <name type="common">Nematode worm</name>
    <dbReference type="NCBI Taxonomy" id="13658"/>
    <lineage>
        <taxon>Eukaryota</taxon>
        <taxon>Metazoa</taxon>
        <taxon>Ecdysozoa</taxon>
        <taxon>Nematoda</taxon>
        <taxon>Enoplea</taxon>
        <taxon>Dorylaimia</taxon>
        <taxon>Mermithida</taxon>
        <taxon>Mermithoidea</taxon>
        <taxon>Mermithidae</taxon>
        <taxon>Romanomermis</taxon>
    </lineage>
</organism>